<comment type="similarity">
    <text evidence="10">Belongs to the peroxiredoxin family. BCP/PrxQ subfamily.</text>
</comment>
<comment type="caution">
    <text evidence="15">The sequence shown here is derived from an EMBL/GenBank/DDBJ whole genome shotgun (WGS) entry which is preliminary data.</text>
</comment>
<feature type="domain" description="Thioredoxin" evidence="14">
    <location>
        <begin position="3"/>
        <end position="154"/>
    </location>
</feature>
<keyword evidence="6" id="KW-0560">Oxidoreductase</keyword>
<organism evidence="15 16">
    <name type="scientific">Kordiimonas sediminis</name>
    <dbReference type="NCBI Taxonomy" id="1735581"/>
    <lineage>
        <taxon>Bacteria</taxon>
        <taxon>Pseudomonadati</taxon>
        <taxon>Pseudomonadota</taxon>
        <taxon>Alphaproteobacteria</taxon>
        <taxon>Kordiimonadales</taxon>
        <taxon>Kordiimonadaceae</taxon>
        <taxon>Kordiimonas</taxon>
    </lineage>
</organism>
<evidence type="ECO:0000256" key="12">
    <source>
        <dbReference type="ARBA" id="ARBA00049091"/>
    </source>
</evidence>
<evidence type="ECO:0000256" key="13">
    <source>
        <dbReference type="PIRSR" id="PIRSR000239-1"/>
    </source>
</evidence>
<dbReference type="InterPro" id="IPR050924">
    <property type="entry name" value="Peroxiredoxin_BCP/PrxQ"/>
</dbReference>
<evidence type="ECO:0000256" key="2">
    <source>
        <dbReference type="ARBA" id="ARBA00011245"/>
    </source>
</evidence>
<dbReference type="GO" id="GO:0005737">
    <property type="term" value="C:cytoplasm"/>
    <property type="evidence" value="ECO:0007669"/>
    <property type="project" value="TreeGrafter"/>
</dbReference>
<comment type="function">
    <text evidence="1">Thiol-specific peroxidase that catalyzes the reduction of hydrogen peroxide and organic hydroperoxides to water and alcohols, respectively. Plays a role in cell protection against oxidative stress by detoxifying peroxides and as sensor of hydrogen peroxide-mediated signaling events.</text>
</comment>
<dbReference type="Gene3D" id="3.40.30.10">
    <property type="entry name" value="Glutaredoxin"/>
    <property type="match status" value="1"/>
</dbReference>
<evidence type="ECO:0000313" key="15">
    <source>
        <dbReference type="EMBL" id="GHF27484.1"/>
    </source>
</evidence>
<keyword evidence="4" id="KW-0575">Peroxidase</keyword>
<dbReference type="Proteomes" id="UP000630923">
    <property type="component" value="Unassembled WGS sequence"/>
</dbReference>
<dbReference type="CDD" id="cd03017">
    <property type="entry name" value="PRX_BCP"/>
    <property type="match status" value="1"/>
</dbReference>
<comment type="subunit">
    <text evidence="2">Monomer.</text>
</comment>
<gene>
    <name evidence="15" type="ORF">GCM10017044_23190</name>
</gene>
<keyword evidence="16" id="KW-1185">Reference proteome</keyword>
<evidence type="ECO:0000256" key="9">
    <source>
        <dbReference type="ARBA" id="ARBA00032824"/>
    </source>
</evidence>
<dbReference type="PANTHER" id="PTHR42801:SF4">
    <property type="entry name" value="AHPC_TSA FAMILY PROTEIN"/>
    <property type="match status" value="1"/>
</dbReference>
<protein>
    <recommendedName>
        <fullName evidence="3">thioredoxin-dependent peroxiredoxin</fullName>
        <ecNumber evidence="3">1.11.1.24</ecNumber>
    </recommendedName>
    <alternativeName>
        <fullName evidence="9">Thioredoxin peroxidase</fullName>
    </alternativeName>
    <alternativeName>
        <fullName evidence="11">Thioredoxin-dependent peroxiredoxin Bcp</fullName>
    </alternativeName>
</protein>
<dbReference type="PIRSF" id="PIRSF000239">
    <property type="entry name" value="AHPC"/>
    <property type="match status" value="1"/>
</dbReference>
<dbReference type="GO" id="GO:0008379">
    <property type="term" value="F:thioredoxin peroxidase activity"/>
    <property type="evidence" value="ECO:0007669"/>
    <property type="project" value="TreeGrafter"/>
</dbReference>
<dbReference type="Pfam" id="PF00578">
    <property type="entry name" value="AhpC-TSA"/>
    <property type="match status" value="1"/>
</dbReference>
<reference evidence="15" key="2">
    <citation type="submission" date="2020-09" db="EMBL/GenBank/DDBJ databases">
        <authorList>
            <person name="Sun Q."/>
            <person name="Kim S."/>
        </authorList>
    </citation>
    <scope>NUCLEOTIDE SEQUENCE</scope>
    <source>
        <strain evidence="15">KCTC 42590</strain>
    </source>
</reference>
<dbReference type="FunFam" id="3.40.30.10:FF:000007">
    <property type="entry name" value="Thioredoxin-dependent thiol peroxidase"/>
    <property type="match status" value="1"/>
</dbReference>
<reference evidence="15" key="1">
    <citation type="journal article" date="2014" name="Int. J. Syst. Evol. Microbiol.">
        <title>Complete genome sequence of Corynebacterium casei LMG S-19264T (=DSM 44701T), isolated from a smear-ripened cheese.</title>
        <authorList>
            <consortium name="US DOE Joint Genome Institute (JGI-PGF)"/>
            <person name="Walter F."/>
            <person name="Albersmeier A."/>
            <person name="Kalinowski J."/>
            <person name="Ruckert C."/>
        </authorList>
    </citation>
    <scope>NUCLEOTIDE SEQUENCE</scope>
    <source>
        <strain evidence="15">KCTC 42590</strain>
    </source>
</reference>
<evidence type="ECO:0000256" key="5">
    <source>
        <dbReference type="ARBA" id="ARBA00022862"/>
    </source>
</evidence>
<evidence type="ECO:0000256" key="8">
    <source>
        <dbReference type="ARBA" id="ARBA00023284"/>
    </source>
</evidence>
<proteinExistence type="inferred from homology"/>
<evidence type="ECO:0000256" key="6">
    <source>
        <dbReference type="ARBA" id="ARBA00023002"/>
    </source>
</evidence>
<dbReference type="InterPro" id="IPR013766">
    <property type="entry name" value="Thioredoxin_domain"/>
</dbReference>
<dbReference type="EMBL" id="BNCI01000002">
    <property type="protein sequence ID" value="GHF27484.1"/>
    <property type="molecule type" value="Genomic_DNA"/>
</dbReference>
<dbReference type="InterPro" id="IPR024706">
    <property type="entry name" value="Peroxiredoxin_AhpC-typ"/>
</dbReference>
<dbReference type="GO" id="GO:0045454">
    <property type="term" value="P:cell redox homeostasis"/>
    <property type="evidence" value="ECO:0007669"/>
    <property type="project" value="TreeGrafter"/>
</dbReference>
<evidence type="ECO:0000256" key="10">
    <source>
        <dbReference type="ARBA" id="ARBA00038489"/>
    </source>
</evidence>
<feature type="active site" description="Cysteine sulfenic acid (-SOH) intermediate; for peroxidase activity" evidence="13">
    <location>
        <position position="45"/>
    </location>
</feature>
<keyword evidence="8" id="KW-0676">Redox-active center</keyword>
<dbReference type="RefSeq" id="WP_191253131.1">
    <property type="nucleotide sequence ID" value="NZ_BNCI01000002.1"/>
</dbReference>
<dbReference type="GO" id="GO:0034599">
    <property type="term" value="P:cellular response to oxidative stress"/>
    <property type="evidence" value="ECO:0007669"/>
    <property type="project" value="TreeGrafter"/>
</dbReference>
<evidence type="ECO:0000256" key="1">
    <source>
        <dbReference type="ARBA" id="ARBA00003330"/>
    </source>
</evidence>
<evidence type="ECO:0000256" key="7">
    <source>
        <dbReference type="ARBA" id="ARBA00023157"/>
    </source>
</evidence>
<evidence type="ECO:0000256" key="11">
    <source>
        <dbReference type="ARBA" id="ARBA00042639"/>
    </source>
</evidence>
<keyword evidence="7" id="KW-1015">Disulfide bond</keyword>
<comment type="catalytic activity">
    <reaction evidence="12">
        <text>a hydroperoxide + [thioredoxin]-dithiol = an alcohol + [thioredoxin]-disulfide + H2O</text>
        <dbReference type="Rhea" id="RHEA:62620"/>
        <dbReference type="Rhea" id="RHEA-COMP:10698"/>
        <dbReference type="Rhea" id="RHEA-COMP:10700"/>
        <dbReference type="ChEBI" id="CHEBI:15377"/>
        <dbReference type="ChEBI" id="CHEBI:29950"/>
        <dbReference type="ChEBI" id="CHEBI:30879"/>
        <dbReference type="ChEBI" id="CHEBI:35924"/>
        <dbReference type="ChEBI" id="CHEBI:50058"/>
        <dbReference type="EC" id="1.11.1.24"/>
    </reaction>
</comment>
<evidence type="ECO:0000313" key="16">
    <source>
        <dbReference type="Proteomes" id="UP000630923"/>
    </source>
</evidence>
<dbReference type="PANTHER" id="PTHR42801">
    <property type="entry name" value="THIOREDOXIN-DEPENDENT PEROXIDE REDUCTASE"/>
    <property type="match status" value="1"/>
</dbReference>
<accession>A0A919AWX2</accession>
<dbReference type="InterPro" id="IPR000866">
    <property type="entry name" value="AhpC/TSA"/>
</dbReference>
<dbReference type="PROSITE" id="PS51352">
    <property type="entry name" value="THIOREDOXIN_2"/>
    <property type="match status" value="1"/>
</dbReference>
<keyword evidence="5" id="KW-0049">Antioxidant</keyword>
<sequence>MTLEVGQPAPDFTLPGDGGTDISLEDYKGKKLVLFFYPKDSTPGCTTEAIGFTEALSDFEEAGAVVVGMSKDSVKRHDNFIAKNDLKVRLASDEEGTTIDAYGSWVLKKLYGREYMGIDRSTFLIDETGTVRKIWRKVKVKGHVEEVLEAVKSL</sequence>
<dbReference type="SUPFAM" id="SSF52833">
    <property type="entry name" value="Thioredoxin-like"/>
    <property type="match status" value="1"/>
</dbReference>
<evidence type="ECO:0000256" key="3">
    <source>
        <dbReference type="ARBA" id="ARBA00013017"/>
    </source>
</evidence>
<dbReference type="EC" id="1.11.1.24" evidence="3"/>
<name>A0A919AWX2_9PROT</name>
<dbReference type="AlphaFoldDB" id="A0A919AWX2"/>
<evidence type="ECO:0000259" key="14">
    <source>
        <dbReference type="PROSITE" id="PS51352"/>
    </source>
</evidence>
<dbReference type="InterPro" id="IPR036249">
    <property type="entry name" value="Thioredoxin-like_sf"/>
</dbReference>
<evidence type="ECO:0000256" key="4">
    <source>
        <dbReference type="ARBA" id="ARBA00022559"/>
    </source>
</evidence>